<proteinExistence type="predicted"/>
<dbReference type="NCBIfam" id="TIGR01484">
    <property type="entry name" value="HAD-SF-IIB"/>
    <property type="match status" value="1"/>
</dbReference>
<keyword evidence="2" id="KW-1185">Reference proteome</keyword>
<dbReference type="STRING" id="214095.RU97_GL001888"/>
<dbReference type="PANTHER" id="PTHR10000">
    <property type="entry name" value="PHOSPHOSERINE PHOSPHATASE"/>
    <property type="match status" value="1"/>
</dbReference>
<dbReference type="InterPro" id="IPR006379">
    <property type="entry name" value="HAD-SF_hydro_IIB"/>
</dbReference>
<dbReference type="Gene3D" id="3.30.1240.10">
    <property type="match status" value="1"/>
</dbReference>
<sequence length="278" mass="30549">MMIKAIVLDIDGTLTNDDKEISLATRKALLAAQDIGVKVILASGRPTTGMLRYADQLELPQHHGLLVSYNGAKVTDCTTKEELFSQTLSVAEGKAVLTHLQNFDLKIMIDKDDYLYVHNVYDNLVHYDDKSINIIEYEARGGNYKLCEIDQLADFLDFPLHKILTAGDADYLAQHAEAMAAPFVGKLNSAFTAPFYYEFTAQGIDKAKALDTVLTPLGIRPEEVIAFGDGHNDRTMLAYAGTGVAMANAVPELKAMADHITLSNNEDGIAHHLQQLVH</sequence>
<dbReference type="InterPro" id="IPR036412">
    <property type="entry name" value="HAD-like_sf"/>
</dbReference>
<keyword evidence="1" id="KW-0378">Hydrolase</keyword>
<dbReference type="GO" id="GO:0000287">
    <property type="term" value="F:magnesium ion binding"/>
    <property type="evidence" value="ECO:0007669"/>
    <property type="project" value="TreeGrafter"/>
</dbReference>
<dbReference type="RefSeq" id="WP_067394632.1">
    <property type="nucleotide sequence ID" value="NZ_JXKH01000004.1"/>
</dbReference>
<dbReference type="PROSITE" id="PS01229">
    <property type="entry name" value="COF_2"/>
    <property type="match status" value="1"/>
</dbReference>
<evidence type="ECO:0000313" key="2">
    <source>
        <dbReference type="Proteomes" id="UP000181884"/>
    </source>
</evidence>
<dbReference type="SFLD" id="SFLDG01140">
    <property type="entry name" value="C2.B:_Phosphomannomutase_and_P"/>
    <property type="match status" value="1"/>
</dbReference>
<comment type="caution">
    <text evidence="1">The sequence shown here is derived from an EMBL/GenBank/DDBJ whole genome shotgun (WGS) entry which is preliminary data.</text>
</comment>
<dbReference type="Gene3D" id="3.40.50.1000">
    <property type="entry name" value="HAD superfamily/HAD-like"/>
    <property type="match status" value="1"/>
</dbReference>
<protein>
    <submittedName>
        <fullName evidence="1">Cof-like hydrolase</fullName>
    </submittedName>
</protein>
<dbReference type="SFLD" id="SFLDS00003">
    <property type="entry name" value="Haloacid_Dehalogenase"/>
    <property type="match status" value="1"/>
</dbReference>
<dbReference type="SUPFAM" id="SSF56784">
    <property type="entry name" value="HAD-like"/>
    <property type="match status" value="1"/>
</dbReference>
<dbReference type="PANTHER" id="PTHR10000:SF8">
    <property type="entry name" value="HAD SUPERFAMILY HYDROLASE-LIKE, TYPE 3"/>
    <property type="match status" value="1"/>
</dbReference>
<gene>
    <name evidence="1" type="ORF">RU97_GL001888</name>
</gene>
<dbReference type="Proteomes" id="UP000181884">
    <property type="component" value="Unassembled WGS sequence"/>
</dbReference>
<dbReference type="GO" id="GO:0016791">
    <property type="term" value="F:phosphatase activity"/>
    <property type="evidence" value="ECO:0007669"/>
    <property type="project" value="UniProtKB-ARBA"/>
</dbReference>
<evidence type="ECO:0000313" key="1">
    <source>
        <dbReference type="EMBL" id="OJG18491.1"/>
    </source>
</evidence>
<dbReference type="AlphaFoldDB" id="A0A1L8RFD2"/>
<dbReference type="EMBL" id="JXKH01000004">
    <property type="protein sequence ID" value="OJG18491.1"/>
    <property type="molecule type" value="Genomic_DNA"/>
</dbReference>
<organism evidence="1 2">
    <name type="scientific">Enterococcus canis</name>
    <dbReference type="NCBI Taxonomy" id="214095"/>
    <lineage>
        <taxon>Bacteria</taxon>
        <taxon>Bacillati</taxon>
        <taxon>Bacillota</taxon>
        <taxon>Bacilli</taxon>
        <taxon>Lactobacillales</taxon>
        <taxon>Enterococcaceae</taxon>
        <taxon>Enterococcus</taxon>
    </lineage>
</organism>
<reference evidence="1 2" key="1">
    <citation type="submission" date="2014-12" db="EMBL/GenBank/DDBJ databases">
        <title>Draft genome sequences of 29 type strains of Enterococci.</title>
        <authorList>
            <person name="Zhong Z."/>
            <person name="Sun Z."/>
            <person name="Liu W."/>
            <person name="Zhang W."/>
            <person name="Zhang H."/>
        </authorList>
    </citation>
    <scope>NUCLEOTIDE SEQUENCE [LARGE SCALE GENOMIC DNA]</scope>
    <source>
        <strain evidence="1 2">DSM 17029</strain>
    </source>
</reference>
<dbReference type="GO" id="GO:0005829">
    <property type="term" value="C:cytosol"/>
    <property type="evidence" value="ECO:0007669"/>
    <property type="project" value="TreeGrafter"/>
</dbReference>
<dbReference type="CDD" id="cd07516">
    <property type="entry name" value="HAD_Pase"/>
    <property type="match status" value="1"/>
</dbReference>
<accession>A0A1L8RFD2</accession>
<dbReference type="NCBIfam" id="TIGR00099">
    <property type="entry name" value="Cof-subfamily"/>
    <property type="match status" value="1"/>
</dbReference>
<name>A0A1L8RFD2_9ENTE</name>
<dbReference type="Pfam" id="PF08282">
    <property type="entry name" value="Hydrolase_3"/>
    <property type="match status" value="1"/>
</dbReference>
<dbReference type="InterPro" id="IPR023214">
    <property type="entry name" value="HAD_sf"/>
</dbReference>
<dbReference type="InterPro" id="IPR000150">
    <property type="entry name" value="Cof"/>
</dbReference>